<sequence>MPDFHEIQKALFAARTKHDTAAGVLFRVDEQLKQNAKELAQIERWFNSNNPEHLQARARLMEAQKNLQDQKQENQAAVDHLQSQLADLYPQFWEEWTDPRKHIEKMNDDFPVMLFPLRLETRFKTVGGRDGQGQQLWVRVYPDDCLVDTFEETLSQTELKSAGIFWREYFRAAGLEKEERAAWRTLVASHGAGRAGWIIKHFRPANPLSPTDSEGDATLPIKPQSKATGDLILVVTANSNLTLAEQTELQTYWVAIWRAQNDQDLQTTAFNALIAAVGADRVATLVEQYQPYNLSEKPSAGYTYATANVSVAFAYLPDQSEIQSKSQSWTKPAQANLLPERLVLLGYRKNGEQWQEILNQLGNPLDGPFSVSPNPMADTESQFKFDEHGNLIIGDELRWMMDFDEAVKRGMGFRVNLSSEQIQGFDRLFVLGVRLGSDAEQSKTELETLFKNHYFSRSGFAFLPQGSPTNNTEDGNSAYTRQDDADQSFDFYFKGQAEFSETEDWLDKSDGQWFAESLGLDTDWLKQIPNAGGRDQCEARVMNAALWPATLGYFMDTLLQPVFNDDEIYYTRWFFNRFVSGRGMLPAIRIGRQPYGILPTSAFDRIGWVFGDETVSYLDYVGRFQEQRGTEFKDWLWKFKGILDNLAATWTGLSAQVARVEAQPSPDKDPHQTLLDIVGLHPASVEFYQRYANTKKQEHNIALIWHKFISWQTLPANELHNQAFDRLRLLGYEGLTPPQLFDLFWKVLPNKLLGPVIQEGPLSESDPLRIATDNNRNYIQWLYEWARLSFDTVRVQDGFKDNKSPNALLYILLKHALELGYYDAGVRAMDDAQLLDNQSRLALRSEPHFFHIKAATAQLKTATANTSLQDKSRYELLYTPSERITGDPQKSLVDYLTANLGKLFATRYLDEQLRALNHLQKTPTARLERLLAEHLDCCSYRLDAWMTGLINFQLSSMRFARRGDDVGVEEGVSYRKGLYMGAYGWLENVRSENKELDLVSLKDPQLDEIFNQQIPDHQKTPLVSDSTNQGYIHAPSINHAVTAAVLRNGFIANADDEQADLLKVNLASERVRLALNIIDGIRNAQNLAALLGYQFERGLHDRYSFAEADQFIYPLRKQFPLVTRKEDLPDGVSIEAVEARNVINAMTFIRHIKNAAAADKVYPFGFGLDKLPFADAAQQLVINSEVGRLLDLYDAVADLAIAEGVHQVVMGNYDRAAATLDAYGQATFPPIPDVVQTPRSGIGLTHRVAVHFDSNVAVADTDNPRIKAEPAMNHWLAARLPTANRIACKVTYPHPTTGLPEALFVTQAQLVLQPLDMLYVVNPDNLEVRSELEDRVRHYVMQSAVPTPLPDAVLEISYAQADTTQFSFFEVAPLIRSLRVLLLRSRPLRATDIALPSEASSDSAGAMQLDKSRVAFLKTDLATFDTASLQPLLAQLTAVFPTVGPLTATILVNIDSYIQAMIELCKTLALYGLQQTGFGILLETKGAIFNSLRQLAADVNRRWQTKADDYDALIASLPAQPGDPERIAVLAKAERLIAIALLDPTGKTVAQIQAEVAAKKVLFDSKKALFEAFSKTIETQLSQALNDFNTLLVAAPPYTNFDIQPLSAADVEKAIVVMAEDIYNRLKQLAADLPKRLATVDSKLTEYDGEADADKRLQLLTDAAKTVFGDEFVLVPWFSVSAKSGDEWANAYADRAGLLDHQKTVIGNAFPIDDWLYGTARVREKMHHLENLLFLTEAFQTSLPELRPIQLPFDVDTPWLALEFPETALDKLNRENLLYTALYAGDFNQADTQSGLLLDEWTEVIPAQTETTGITFHFDKPNAEPPQTILLATPTQFNGAWQWQDLVNTLHSTLDRARIRGVEPQQLDKTELSVFLPATILATTWQPITMGADLAIVNNFINKAAP</sequence>
<accession>A0A1H5XAL9</accession>
<dbReference type="RefSeq" id="WP_103967262.1">
    <property type="nucleotide sequence ID" value="NZ_FNUX01000025.1"/>
</dbReference>
<dbReference type="Proteomes" id="UP000236753">
    <property type="component" value="Unassembled WGS sequence"/>
</dbReference>
<dbReference type="OrthoDB" id="9757728at2"/>
<protein>
    <submittedName>
        <fullName evidence="2">Uncharacterized protein</fullName>
    </submittedName>
</protein>
<evidence type="ECO:0000313" key="3">
    <source>
        <dbReference type="Proteomes" id="UP000236753"/>
    </source>
</evidence>
<feature type="coiled-coil region" evidence="1">
    <location>
        <begin position="53"/>
        <end position="84"/>
    </location>
</feature>
<gene>
    <name evidence="2" type="ORF">SAMN05216334_12536</name>
</gene>
<proteinExistence type="predicted"/>
<keyword evidence="1" id="KW-0175">Coiled coil</keyword>
<evidence type="ECO:0000256" key="1">
    <source>
        <dbReference type="SAM" id="Coils"/>
    </source>
</evidence>
<name>A0A1H5XAL9_9PROT</name>
<dbReference type="EMBL" id="FNUX01000025">
    <property type="protein sequence ID" value="SEG08693.1"/>
    <property type="molecule type" value="Genomic_DNA"/>
</dbReference>
<evidence type="ECO:0000313" key="2">
    <source>
        <dbReference type="EMBL" id="SEG08693.1"/>
    </source>
</evidence>
<organism evidence="2 3">
    <name type="scientific">Nitrosomonas ureae</name>
    <dbReference type="NCBI Taxonomy" id="44577"/>
    <lineage>
        <taxon>Bacteria</taxon>
        <taxon>Pseudomonadati</taxon>
        <taxon>Pseudomonadota</taxon>
        <taxon>Betaproteobacteria</taxon>
        <taxon>Nitrosomonadales</taxon>
        <taxon>Nitrosomonadaceae</taxon>
        <taxon>Nitrosomonas</taxon>
    </lineage>
</organism>
<reference evidence="2 3" key="1">
    <citation type="submission" date="2016-10" db="EMBL/GenBank/DDBJ databases">
        <authorList>
            <person name="de Groot N.N."/>
        </authorList>
    </citation>
    <scope>NUCLEOTIDE SEQUENCE [LARGE SCALE GENOMIC DNA]</scope>
    <source>
        <strain evidence="2 3">Nm13</strain>
    </source>
</reference>